<evidence type="ECO:0000313" key="2">
    <source>
        <dbReference type="Proteomes" id="UP001323798"/>
    </source>
</evidence>
<keyword evidence="2" id="KW-1185">Reference proteome</keyword>
<evidence type="ECO:0000313" key="1">
    <source>
        <dbReference type="EMBL" id="WPR88486.1"/>
    </source>
</evidence>
<evidence type="ECO:0008006" key="3">
    <source>
        <dbReference type="Google" id="ProtNLM"/>
    </source>
</evidence>
<name>A0ABZ0SMM4_9MICO</name>
<dbReference type="EMBL" id="CP139368">
    <property type="protein sequence ID" value="WPR88486.1"/>
    <property type="molecule type" value="Genomic_DNA"/>
</dbReference>
<protein>
    <recommendedName>
        <fullName evidence="3">FxLD family lantipeptide</fullName>
    </recommendedName>
</protein>
<accession>A0ABZ0SMM4</accession>
<organism evidence="1 2">
    <name type="scientific">Microbacterium rhizosphaerae</name>
    <dbReference type="NCBI Taxonomy" id="1678237"/>
    <lineage>
        <taxon>Bacteria</taxon>
        <taxon>Bacillati</taxon>
        <taxon>Actinomycetota</taxon>
        <taxon>Actinomycetes</taxon>
        <taxon>Micrococcales</taxon>
        <taxon>Microbacteriaceae</taxon>
        <taxon>Microbacterium</taxon>
    </lineage>
</organism>
<dbReference type="Proteomes" id="UP001323798">
    <property type="component" value="Chromosome"/>
</dbReference>
<proteinExistence type="predicted"/>
<gene>
    <name evidence="1" type="ORF">SM116_11945</name>
</gene>
<dbReference type="RefSeq" id="WP_320941205.1">
    <property type="nucleotide sequence ID" value="NZ_BAABEU010000006.1"/>
</dbReference>
<sequence>MTTSPASAPLTLLTVPDEKNLLAVVDSAGACCGGDSCCIG</sequence>
<reference evidence="1 2" key="1">
    <citation type="submission" date="2023-11" db="EMBL/GenBank/DDBJ databases">
        <title>Genome sequence of Microbacterium rhizosphaerae KACC 19337.</title>
        <authorList>
            <person name="Choi H."/>
            <person name="Kim S."/>
            <person name="Kim Y."/>
            <person name="Kwon S.-W."/>
            <person name="Heo J."/>
        </authorList>
    </citation>
    <scope>NUCLEOTIDE SEQUENCE [LARGE SCALE GENOMIC DNA]</scope>
    <source>
        <strain evidence="1 2">KACC 19337</strain>
    </source>
</reference>